<feature type="region of interest" description="Disordered" evidence="1">
    <location>
        <begin position="390"/>
        <end position="467"/>
    </location>
</feature>
<reference evidence="3 4" key="1">
    <citation type="submission" date="2018-11" db="EMBL/GenBank/DDBJ databases">
        <title>The genome draft of YIM 96095.</title>
        <authorList>
            <person name="Tang S.-K."/>
            <person name="Chunyu W.-X."/>
            <person name="Feng Y.-Z."/>
        </authorList>
    </citation>
    <scope>NUCLEOTIDE SEQUENCE [LARGE SCALE GENOMIC DNA]</scope>
    <source>
        <strain evidence="3 4">YIM 96095</strain>
    </source>
</reference>
<feature type="compositionally biased region" description="Gly residues" evidence="1">
    <location>
        <begin position="394"/>
        <end position="407"/>
    </location>
</feature>
<dbReference type="AlphaFoldDB" id="A0A3N0DYM5"/>
<feature type="compositionally biased region" description="Low complexity" evidence="1">
    <location>
        <begin position="455"/>
        <end position="466"/>
    </location>
</feature>
<evidence type="ECO:0000313" key="4">
    <source>
        <dbReference type="Proteomes" id="UP000269198"/>
    </source>
</evidence>
<sequence>MPGTPAGEGATSPAEPVAEPTPGEDVVDAYLAGVEEADSLAATDTTNVTARTNPRTLQHQMASQDALHRELIDLEDARARLSATREHERELERARREQRWAQARDEREDRAIREATADATEAAEDLAAIRGWEREESPATAARRVSRARTRWAREFLAFSVVASAVSALGLASLVMAAMGAGLWAAVATGVAVETVLTVLVTRIIAFQAHLDTNRKGERPKEGLRGEVYPWVLMVGLLSISVALNGAGLVVGTGLYGVVGMVGAVVAALCAGMAWVSSNAAADVIAVNVEAFQGSEWKKHRAELHQRAAGGDIPHPETSESLAEGGQEGDTPAAALDADALAEQTAQIVAQRVMAHLTGGTASPDPSQDPELAPQDQEFFAGLDAQMREAEWGPSGGGTAVVEGGELGGEHPGSEPHVHRGVNAEPSSPNGPSIPGVNAGGPASAFTSSQEAFTRGRTQANTARAQRAQRRIAEAIAALEAEGAEPTISAVRKHTGMHLNTIRRHWQAVVTNPDPKE</sequence>
<keyword evidence="4" id="KW-1185">Reference proteome</keyword>
<feature type="transmembrane region" description="Helical" evidence="2">
    <location>
        <begin position="156"/>
        <end position="177"/>
    </location>
</feature>
<keyword evidence="2" id="KW-0812">Transmembrane</keyword>
<feature type="region of interest" description="Disordered" evidence="1">
    <location>
        <begin position="1"/>
        <end position="25"/>
    </location>
</feature>
<feature type="transmembrane region" description="Helical" evidence="2">
    <location>
        <begin position="228"/>
        <end position="249"/>
    </location>
</feature>
<evidence type="ECO:0000256" key="1">
    <source>
        <dbReference type="SAM" id="MobiDB-lite"/>
    </source>
</evidence>
<accession>A0A3N0DYM5</accession>
<gene>
    <name evidence="3" type="ORF">EFW17_22490</name>
</gene>
<dbReference type="Proteomes" id="UP000269198">
    <property type="component" value="Unassembled WGS sequence"/>
</dbReference>
<dbReference type="EMBL" id="RJMB01000035">
    <property type="protein sequence ID" value="RNL80705.1"/>
    <property type="molecule type" value="Genomic_DNA"/>
</dbReference>
<evidence type="ECO:0000256" key="2">
    <source>
        <dbReference type="SAM" id="Phobius"/>
    </source>
</evidence>
<keyword evidence="2" id="KW-0472">Membrane</keyword>
<keyword evidence="2" id="KW-1133">Transmembrane helix</keyword>
<proteinExistence type="predicted"/>
<organism evidence="3 4">
    <name type="scientific">Halostreptopolyspora alba</name>
    <dbReference type="NCBI Taxonomy" id="2487137"/>
    <lineage>
        <taxon>Bacteria</taxon>
        <taxon>Bacillati</taxon>
        <taxon>Actinomycetota</taxon>
        <taxon>Actinomycetes</taxon>
        <taxon>Streptosporangiales</taxon>
        <taxon>Nocardiopsidaceae</taxon>
        <taxon>Halostreptopolyspora</taxon>
    </lineage>
</organism>
<evidence type="ECO:0000313" key="3">
    <source>
        <dbReference type="EMBL" id="RNL80705.1"/>
    </source>
</evidence>
<comment type="caution">
    <text evidence="3">The sequence shown here is derived from an EMBL/GenBank/DDBJ whole genome shotgun (WGS) entry which is preliminary data.</text>
</comment>
<name>A0A3N0DYM5_9ACTN</name>
<feature type="compositionally biased region" description="Basic and acidic residues" evidence="1">
    <location>
        <begin position="408"/>
        <end position="418"/>
    </location>
</feature>
<protein>
    <submittedName>
        <fullName evidence="3">Uncharacterized protein</fullName>
    </submittedName>
</protein>
<feature type="region of interest" description="Disordered" evidence="1">
    <location>
        <begin position="303"/>
        <end position="331"/>
    </location>
</feature>
<feature type="region of interest" description="Disordered" evidence="1">
    <location>
        <begin position="84"/>
        <end position="109"/>
    </location>
</feature>
<feature type="transmembrane region" description="Helical" evidence="2">
    <location>
        <begin position="255"/>
        <end position="276"/>
    </location>
</feature>
<feature type="transmembrane region" description="Helical" evidence="2">
    <location>
        <begin position="183"/>
        <end position="207"/>
    </location>
</feature>